<organism evidence="2 3">
    <name type="scientific">Lacinutrix venerupis</name>
    <dbReference type="NCBI Taxonomy" id="1486034"/>
    <lineage>
        <taxon>Bacteria</taxon>
        <taxon>Pseudomonadati</taxon>
        <taxon>Bacteroidota</taxon>
        <taxon>Flavobacteriia</taxon>
        <taxon>Flavobacteriales</taxon>
        <taxon>Flavobacteriaceae</taxon>
        <taxon>Lacinutrix</taxon>
    </lineage>
</organism>
<keyword evidence="3" id="KW-1185">Reference proteome</keyword>
<gene>
    <name evidence="2" type="ORF">BWR22_09915</name>
</gene>
<sequence length="137" mass="14943">MIKLPKTLLTLFCVLNIAFATASNKEHTNPNPIKIHNAEIGIFPGDSNNGRKLVLKTRFLSLSQDVTVSGIKAAKHGKKILVVATNGAITFLPNNSSSSSSNRILYSPNMTIPQGDAFELTYNGYIKKWVITNTNPD</sequence>
<dbReference type="Proteomes" id="UP000187506">
    <property type="component" value="Chromosome"/>
</dbReference>
<dbReference type="AlphaFoldDB" id="A0AAC9LNG9"/>
<proteinExistence type="predicted"/>
<dbReference type="KEGG" id="lvn:BWR22_09915"/>
<feature type="chain" id="PRO_5042267362" evidence="1">
    <location>
        <begin position="23"/>
        <end position="137"/>
    </location>
</feature>
<protein>
    <submittedName>
        <fullName evidence="2">Uncharacterized protein</fullName>
    </submittedName>
</protein>
<name>A0AAC9LNG9_9FLAO</name>
<dbReference type="RefSeq" id="WP_076733518.1">
    <property type="nucleotide sequence ID" value="NZ_CP019352.1"/>
</dbReference>
<dbReference type="EMBL" id="CP019352">
    <property type="protein sequence ID" value="APY00612.1"/>
    <property type="molecule type" value="Genomic_DNA"/>
</dbReference>
<evidence type="ECO:0000256" key="1">
    <source>
        <dbReference type="SAM" id="SignalP"/>
    </source>
</evidence>
<feature type="signal peptide" evidence="1">
    <location>
        <begin position="1"/>
        <end position="22"/>
    </location>
</feature>
<evidence type="ECO:0000313" key="2">
    <source>
        <dbReference type="EMBL" id="APY00612.1"/>
    </source>
</evidence>
<accession>A0AAC9LNG9</accession>
<keyword evidence="1" id="KW-0732">Signal</keyword>
<reference evidence="2 3" key="1">
    <citation type="submission" date="2017-01" db="EMBL/GenBank/DDBJ databases">
        <title>Complete genome of Lacinutrix venerupis DOK2-8 isolated from seawater in Dokdo.</title>
        <authorList>
            <person name="Chi W.-J."/>
            <person name="Kim J.H."/>
        </authorList>
    </citation>
    <scope>NUCLEOTIDE SEQUENCE [LARGE SCALE GENOMIC DNA]</scope>
    <source>
        <strain evidence="2 3">DOK2-8</strain>
    </source>
</reference>
<evidence type="ECO:0000313" key="3">
    <source>
        <dbReference type="Proteomes" id="UP000187506"/>
    </source>
</evidence>